<name>C1MKQ3_MICPC</name>
<dbReference type="Pfam" id="PF20133">
    <property type="entry name" value="HHL1-like"/>
    <property type="match status" value="1"/>
</dbReference>
<evidence type="ECO:0000313" key="2">
    <source>
        <dbReference type="EMBL" id="EEH59412.1"/>
    </source>
</evidence>
<organism evidence="3">
    <name type="scientific">Micromonas pusilla (strain CCMP1545)</name>
    <name type="common">Picoplanktonic green alga</name>
    <dbReference type="NCBI Taxonomy" id="564608"/>
    <lineage>
        <taxon>Eukaryota</taxon>
        <taxon>Viridiplantae</taxon>
        <taxon>Chlorophyta</taxon>
        <taxon>Mamiellophyceae</taxon>
        <taxon>Mamiellales</taxon>
        <taxon>Mamiellaceae</taxon>
        <taxon>Micromonas</taxon>
    </lineage>
</organism>
<dbReference type="KEGG" id="mpp:MICPUCDRAFT_70697"/>
<proteinExistence type="predicted"/>
<sequence>MFAQISAASFSRTAAFFTGARNLADRKRFRVTTTSRYAGNMLNVQAKGKGGGRRAGSSSRPGGQPSMEQYLPPIDPDNEQFVIYVRSKKGFKAWYPLNVVTGGSTANTLVKGLDSDLSRELAVKSLTTNIGQAIYKETEQLEEMCRRMPMLKNAKELEFGFMVLDKSNPSSMFKPTADKVFVIPEEDETRLPAQKMAEGFQNAAGKVKDFLGGS</sequence>
<dbReference type="RefSeq" id="XP_003056036.1">
    <property type="nucleotide sequence ID" value="XM_003055990.1"/>
</dbReference>
<protein>
    <submittedName>
        <fullName evidence="2">Uncharacterized protein CUP93</fullName>
    </submittedName>
</protein>
<dbReference type="GeneID" id="9681522"/>
<dbReference type="Proteomes" id="UP000001876">
    <property type="component" value="Unassembled WGS sequence"/>
</dbReference>
<dbReference type="InterPro" id="IPR045388">
    <property type="entry name" value="HHL1-like"/>
</dbReference>
<reference evidence="2 3" key="1">
    <citation type="journal article" date="2009" name="Science">
        <title>Green evolution and dynamic adaptations revealed by genomes of the marine picoeukaryotes Micromonas.</title>
        <authorList>
            <person name="Worden A.Z."/>
            <person name="Lee J.H."/>
            <person name="Mock T."/>
            <person name="Rouze P."/>
            <person name="Simmons M.P."/>
            <person name="Aerts A.L."/>
            <person name="Allen A.E."/>
            <person name="Cuvelier M.L."/>
            <person name="Derelle E."/>
            <person name="Everett M.V."/>
            <person name="Foulon E."/>
            <person name="Grimwood J."/>
            <person name="Gundlach H."/>
            <person name="Henrissat B."/>
            <person name="Napoli C."/>
            <person name="McDonald S.M."/>
            <person name="Parker M.S."/>
            <person name="Rombauts S."/>
            <person name="Salamov A."/>
            <person name="Von Dassow P."/>
            <person name="Badger J.H."/>
            <person name="Coutinho P.M."/>
            <person name="Demir E."/>
            <person name="Dubchak I."/>
            <person name="Gentemann C."/>
            <person name="Eikrem W."/>
            <person name="Gready J.E."/>
            <person name="John U."/>
            <person name="Lanier W."/>
            <person name="Lindquist E.A."/>
            <person name="Lucas S."/>
            <person name="Mayer K.F."/>
            <person name="Moreau H."/>
            <person name="Not F."/>
            <person name="Otillar R."/>
            <person name="Panaud O."/>
            <person name="Pangilinan J."/>
            <person name="Paulsen I."/>
            <person name="Piegu B."/>
            <person name="Poliakov A."/>
            <person name="Robbens S."/>
            <person name="Schmutz J."/>
            <person name="Toulza E."/>
            <person name="Wyss T."/>
            <person name="Zelensky A."/>
            <person name="Zhou K."/>
            <person name="Armbrust E.V."/>
            <person name="Bhattacharya D."/>
            <person name="Goodenough U.W."/>
            <person name="Van de Peer Y."/>
            <person name="Grigoriev I.V."/>
        </authorList>
    </citation>
    <scope>NUCLEOTIDE SEQUENCE [LARGE SCALE GENOMIC DNA]</scope>
    <source>
        <strain evidence="2 3">CCMP1545</strain>
    </source>
</reference>
<dbReference type="PANTHER" id="PTHR48191">
    <property type="entry name" value="PROTEIN HHL1 CHLOROPLASTIC"/>
    <property type="match status" value="1"/>
</dbReference>
<dbReference type="EMBL" id="GG663736">
    <property type="protein sequence ID" value="EEH59412.1"/>
    <property type="molecule type" value="Genomic_DNA"/>
</dbReference>
<evidence type="ECO:0000256" key="1">
    <source>
        <dbReference type="SAM" id="MobiDB-lite"/>
    </source>
</evidence>
<dbReference type="OrthoDB" id="566705at2759"/>
<dbReference type="PANTHER" id="PTHR48191:SF2">
    <property type="entry name" value="PROTEIN HHL1, CHLOROPLASTIC"/>
    <property type="match status" value="1"/>
</dbReference>
<gene>
    <name evidence="2" type="primary">CUP93</name>
    <name evidence="2" type="ORF">MICPUCDRAFT_70697</name>
</gene>
<feature type="region of interest" description="Disordered" evidence="1">
    <location>
        <begin position="43"/>
        <end position="74"/>
    </location>
</feature>
<dbReference type="STRING" id="564608.C1MKQ3"/>
<keyword evidence="3" id="KW-1185">Reference proteome</keyword>
<evidence type="ECO:0000313" key="3">
    <source>
        <dbReference type="Proteomes" id="UP000001876"/>
    </source>
</evidence>
<dbReference type="OMA" id="KGMMSRQ"/>
<dbReference type="AlphaFoldDB" id="C1MKQ3"/>
<dbReference type="eggNOG" id="KOG2089">
    <property type="taxonomic scope" value="Eukaryota"/>
</dbReference>
<accession>C1MKQ3</accession>
<feature type="compositionally biased region" description="Low complexity" evidence="1">
    <location>
        <begin position="55"/>
        <end position="66"/>
    </location>
</feature>